<organism evidence="2 3">
    <name type="scientific">Chitinophaga caseinilytica</name>
    <dbReference type="NCBI Taxonomy" id="2267521"/>
    <lineage>
        <taxon>Bacteria</taxon>
        <taxon>Pseudomonadati</taxon>
        <taxon>Bacteroidota</taxon>
        <taxon>Chitinophagia</taxon>
        <taxon>Chitinophagales</taxon>
        <taxon>Chitinophagaceae</taxon>
        <taxon>Chitinophaga</taxon>
    </lineage>
</organism>
<dbReference type="SUPFAM" id="SSF55797">
    <property type="entry name" value="PR-1-like"/>
    <property type="match status" value="1"/>
</dbReference>
<evidence type="ECO:0000259" key="1">
    <source>
        <dbReference type="Pfam" id="PF00188"/>
    </source>
</evidence>
<dbReference type="PANTHER" id="PTHR31157:SF1">
    <property type="entry name" value="SCP DOMAIN-CONTAINING PROTEIN"/>
    <property type="match status" value="1"/>
</dbReference>
<proteinExistence type="predicted"/>
<dbReference type="EMBL" id="CP150096">
    <property type="protein sequence ID" value="WZN47474.1"/>
    <property type="molecule type" value="Genomic_DNA"/>
</dbReference>
<dbReference type="Proteomes" id="UP001449657">
    <property type="component" value="Chromosome"/>
</dbReference>
<accession>A0ABZ2Z6Q9</accession>
<dbReference type="Gene3D" id="3.40.33.10">
    <property type="entry name" value="CAP"/>
    <property type="match status" value="1"/>
</dbReference>
<dbReference type="InterPro" id="IPR035940">
    <property type="entry name" value="CAP_sf"/>
</dbReference>
<keyword evidence="3" id="KW-1185">Reference proteome</keyword>
<protein>
    <submittedName>
        <fullName evidence="2">CAP domain-containing protein</fullName>
    </submittedName>
</protein>
<dbReference type="RefSeq" id="WP_341842110.1">
    <property type="nucleotide sequence ID" value="NZ_CP149792.1"/>
</dbReference>
<dbReference type="InterPro" id="IPR014044">
    <property type="entry name" value="CAP_dom"/>
</dbReference>
<dbReference type="PANTHER" id="PTHR31157">
    <property type="entry name" value="SCP DOMAIN-CONTAINING PROTEIN"/>
    <property type="match status" value="1"/>
</dbReference>
<gene>
    <name evidence="2" type="ORF">WJU22_04715</name>
</gene>
<reference evidence="2 3" key="1">
    <citation type="submission" date="2024-03" db="EMBL/GenBank/DDBJ databases">
        <title>Chitinophaga caseinilytica sp. nov., a casein hydrolysing bacterium isolated from forest soil.</title>
        <authorList>
            <person name="Lee D.S."/>
            <person name="Han D.M."/>
            <person name="Baek J.H."/>
            <person name="Choi D.G."/>
            <person name="Jeon J.H."/>
            <person name="Jeon C.O."/>
        </authorList>
    </citation>
    <scope>NUCLEOTIDE SEQUENCE [LARGE SCALE GENOMIC DNA]</scope>
    <source>
        <strain evidence="2 3">KACC 19118</strain>
    </source>
</reference>
<evidence type="ECO:0000313" key="3">
    <source>
        <dbReference type="Proteomes" id="UP001449657"/>
    </source>
</evidence>
<dbReference type="Pfam" id="PF00188">
    <property type="entry name" value="CAP"/>
    <property type="match status" value="1"/>
</dbReference>
<sequence length="183" mass="19765">MLPKLVRYIPVYAAACLLLTACSKDDAVQPEAPGPEKPGDPPTAVVVENRANKDLVLQLVNSARAKGCQCGDTWMPPVSPVAWNTLLELAAAKHSKDMLDRKYFSHNSPTGATPSQRITAAGYNYNWWGENIASGPKSEAEVVNGWLNSPGHCKNLMSANFREMGVGRTADLWTQVFAAPAGR</sequence>
<feature type="domain" description="SCP" evidence="1">
    <location>
        <begin position="59"/>
        <end position="168"/>
    </location>
</feature>
<evidence type="ECO:0000313" key="2">
    <source>
        <dbReference type="EMBL" id="WZN47474.1"/>
    </source>
</evidence>
<name>A0ABZ2Z6Q9_9BACT</name>
<dbReference type="CDD" id="cd05379">
    <property type="entry name" value="CAP_bacterial"/>
    <property type="match status" value="1"/>
</dbReference>
<dbReference type="PROSITE" id="PS51257">
    <property type="entry name" value="PROKAR_LIPOPROTEIN"/>
    <property type="match status" value="1"/>
</dbReference>